<feature type="compositionally biased region" description="Low complexity" evidence="32">
    <location>
        <begin position="334"/>
        <end position="349"/>
    </location>
</feature>
<name>A0A182FSD4_ANOAL</name>
<evidence type="ECO:0000256" key="11">
    <source>
        <dbReference type="ARBA" id="ARBA00022527"/>
    </source>
</evidence>
<dbReference type="PROSITE" id="PS50011">
    <property type="entry name" value="PROTEIN_KINASE_DOM"/>
    <property type="match status" value="1"/>
</dbReference>
<evidence type="ECO:0000256" key="18">
    <source>
        <dbReference type="ARBA" id="ARBA00022777"/>
    </source>
</evidence>
<dbReference type="VEuPathDB" id="VectorBase:AALB20_026094"/>
<dbReference type="SMART" id="SM00220">
    <property type="entry name" value="S_TKc"/>
    <property type="match status" value="1"/>
</dbReference>
<feature type="active site" description="For OMPdecase activity" evidence="30">
    <location>
        <position position="1442"/>
    </location>
</feature>
<evidence type="ECO:0000256" key="17">
    <source>
        <dbReference type="ARBA" id="ARBA00022741"/>
    </source>
</evidence>
<keyword evidence="14" id="KW-0808">Transferase</keyword>
<keyword evidence="22" id="KW-0067">ATP-binding</keyword>
<evidence type="ECO:0000256" key="12">
    <source>
        <dbReference type="ARBA" id="ARBA00022553"/>
    </source>
</evidence>
<dbReference type="SUPFAM" id="SSF51366">
    <property type="entry name" value="Ribulose-phoshate binding barrel"/>
    <property type="match status" value="1"/>
</dbReference>
<dbReference type="CDD" id="cd09769">
    <property type="entry name" value="Luminal_IRE1"/>
    <property type="match status" value="1"/>
</dbReference>
<feature type="binding site" evidence="31">
    <location>
        <position position="1503"/>
    </location>
    <ligand>
        <name>substrate</name>
    </ligand>
</feature>
<dbReference type="InterPro" id="IPR015943">
    <property type="entry name" value="WD40/YVTN_repeat-like_dom_sf"/>
</dbReference>
<evidence type="ECO:0000256" key="4">
    <source>
        <dbReference type="ARBA" id="ARBA00004889"/>
    </source>
</evidence>
<feature type="compositionally biased region" description="Low complexity" evidence="32">
    <location>
        <begin position="522"/>
        <end position="534"/>
    </location>
</feature>
<dbReference type="Gene3D" id="3.40.50.2020">
    <property type="match status" value="1"/>
</dbReference>
<dbReference type="Gene3D" id="2.130.10.10">
    <property type="entry name" value="YVTN repeat-like/Quinoprotein amine dehydrogenase"/>
    <property type="match status" value="1"/>
</dbReference>
<dbReference type="NCBIfam" id="TIGR01740">
    <property type="entry name" value="pyrF"/>
    <property type="match status" value="1"/>
</dbReference>
<keyword evidence="12" id="KW-0597">Phosphoprotein</keyword>
<dbReference type="SMART" id="SM00934">
    <property type="entry name" value="OMPdecase"/>
    <property type="match status" value="1"/>
</dbReference>
<dbReference type="Pfam" id="PF00069">
    <property type="entry name" value="Pkinase"/>
    <property type="match status" value="1"/>
</dbReference>
<comment type="catalytic activity">
    <reaction evidence="29">
        <text>L-seryl-[protein] + ATP = O-phospho-L-seryl-[protein] + ADP + H(+)</text>
        <dbReference type="Rhea" id="RHEA:17989"/>
        <dbReference type="Rhea" id="RHEA-COMP:9863"/>
        <dbReference type="Rhea" id="RHEA-COMP:11604"/>
        <dbReference type="ChEBI" id="CHEBI:15378"/>
        <dbReference type="ChEBI" id="CHEBI:29999"/>
        <dbReference type="ChEBI" id="CHEBI:30616"/>
        <dbReference type="ChEBI" id="CHEBI:83421"/>
        <dbReference type="ChEBI" id="CHEBI:456216"/>
        <dbReference type="EC" id="2.7.11.1"/>
    </reaction>
</comment>
<dbReference type="GO" id="GO:0034976">
    <property type="term" value="P:response to endoplasmic reticulum stress"/>
    <property type="evidence" value="ECO:0007669"/>
    <property type="project" value="UniProtKB-ARBA"/>
</dbReference>
<evidence type="ECO:0000256" key="25">
    <source>
        <dbReference type="ARBA" id="ARBA00023136"/>
    </source>
</evidence>
<evidence type="ECO:0000256" key="10">
    <source>
        <dbReference type="ARBA" id="ARBA00015047"/>
    </source>
</evidence>
<dbReference type="GO" id="GO:0006397">
    <property type="term" value="P:mRNA processing"/>
    <property type="evidence" value="ECO:0007669"/>
    <property type="project" value="InterPro"/>
</dbReference>
<dbReference type="Gene3D" id="1.20.1440.180">
    <property type="entry name" value="KEN domain"/>
    <property type="match status" value="1"/>
</dbReference>
<keyword evidence="21" id="KW-0256">Endoplasmic reticulum</keyword>
<evidence type="ECO:0000256" key="7">
    <source>
        <dbReference type="ARBA" id="ARBA00011971"/>
    </source>
</evidence>
<feature type="transmembrane region" description="Helical" evidence="33">
    <location>
        <begin position="492"/>
        <end position="511"/>
    </location>
</feature>
<dbReference type="SUPFAM" id="SSF56112">
    <property type="entry name" value="Protein kinase-like (PK-like)"/>
    <property type="match status" value="1"/>
</dbReference>
<feature type="binding site" evidence="31">
    <location>
        <position position="1584"/>
    </location>
    <ligand>
        <name>substrate</name>
    </ligand>
</feature>
<comment type="catalytic activity">
    <reaction evidence="28">
        <text>L-threonyl-[protein] + ATP = O-phospho-L-threonyl-[protein] + ADP + H(+)</text>
        <dbReference type="Rhea" id="RHEA:46608"/>
        <dbReference type="Rhea" id="RHEA-COMP:11060"/>
        <dbReference type="Rhea" id="RHEA-COMP:11605"/>
        <dbReference type="ChEBI" id="CHEBI:15378"/>
        <dbReference type="ChEBI" id="CHEBI:30013"/>
        <dbReference type="ChEBI" id="CHEBI:30616"/>
        <dbReference type="ChEBI" id="CHEBI:61977"/>
        <dbReference type="ChEBI" id="CHEBI:456216"/>
        <dbReference type="EC" id="2.7.11.1"/>
    </reaction>
</comment>
<dbReference type="InterPro" id="IPR023031">
    <property type="entry name" value="OPRT"/>
</dbReference>
<dbReference type="GO" id="GO:0044205">
    <property type="term" value="P:'de novo' UMP biosynthetic process"/>
    <property type="evidence" value="ECO:0007669"/>
    <property type="project" value="InterPro"/>
</dbReference>
<dbReference type="FunFam" id="1.20.1440.180:FF:000001">
    <property type="entry name" value="Serine/threonine-protein kinase/endoribonuclease IRE1"/>
    <property type="match status" value="1"/>
</dbReference>
<evidence type="ECO:0000256" key="22">
    <source>
        <dbReference type="ARBA" id="ARBA00022840"/>
    </source>
</evidence>
<dbReference type="NCBIfam" id="TIGR00336">
    <property type="entry name" value="pyrE"/>
    <property type="match status" value="1"/>
</dbReference>
<dbReference type="InterPro" id="IPR013785">
    <property type="entry name" value="Aldolase_TIM"/>
</dbReference>
<dbReference type="PANTHER" id="PTHR19278">
    <property type="entry name" value="OROTATE PHOSPHORIBOSYLTRANSFERASE"/>
    <property type="match status" value="1"/>
</dbReference>
<dbReference type="EC" id="2.7.11.1" evidence="9"/>
<keyword evidence="20" id="KW-0378">Hydrolase</keyword>
<evidence type="ECO:0000256" key="1">
    <source>
        <dbReference type="ARBA" id="ARBA00001946"/>
    </source>
</evidence>
<keyword evidence="11" id="KW-0723">Serine/threonine-protein kinase</keyword>
<evidence type="ECO:0000256" key="3">
    <source>
        <dbReference type="ARBA" id="ARBA00004861"/>
    </source>
</evidence>
<dbReference type="Proteomes" id="UP000069272">
    <property type="component" value="Chromosome 2R"/>
</dbReference>
<dbReference type="EC" id="4.1.1.23" evidence="8"/>
<evidence type="ECO:0000256" key="15">
    <source>
        <dbReference type="ARBA" id="ARBA00022692"/>
    </source>
</evidence>
<dbReference type="InterPro" id="IPR018391">
    <property type="entry name" value="PQQ_b-propeller_rpt"/>
</dbReference>
<dbReference type="PANTHER" id="PTHR19278:SF9">
    <property type="entry name" value="URIDINE 5'-MONOPHOSPHATE SYNTHASE"/>
    <property type="match status" value="1"/>
</dbReference>
<dbReference type="GO" id="GO:0004540">
    <property type="term" value="F:RNA nuclease activity"/>
    <property type="evidence" value="ECO:0007669"/>
    <property type="project" value="InterPro"/>
</dbReference>
<comment type="similarity">
    <text evidence="6">In the C-terminal section; belongs to the OMP decarboxylase family.</text>
</comment>
<dbReference type="FunFam" id="3.20.20.70:FF:000245">
    <property type="entry name" value="Bifunctional UMP-synthetase"/>
    <property type="match status" value="1"/>
</dbReference>
<evidence type="ECO:0000256" key="14">
    <source>
        <dbReference type="ARBA" id="ARBA00022679"/>
    </source>
</evidence>
<dbReference type="SMART" id="SM00580">
    <property type="entry name" value="PUG"/>
    <property type="match status" value="1"/>
</dbReference>
<dbReference type="Gene3D" id="3.20.20.70">
    <property type="entry name" value="Aldolase class I"/>
    <property type="match status" value="1"/>
</dbReference>
<comment type="cofactor">
    <cofactor evidence="1">
        <name>Mg(2+)</name>
        <dbReference type="ChEBI" id="CHEBI:18420"/>
    </cofactor>
</comment>
<dbReference type="InterPro" id="IPR014732">
    <property type="entry name" value="OMPdecase"/>
</dbReference>
<dbReference type="EnsemblMetazoa" id="AALB009461-RA">
    <property type="protein sequence ID" value="AALB009461-PA"/>
    <property type="gene ID" value="AALB009461"/>
</dbReference>
<keyword evidence="16 34" id="KW-0732">Signal</keyword>
<feature type="binding site" evidence="31">
    <location>
        <position position="1387"/>
    </location>
    <ligand>
        <name>substrate</name>
    </ligand>
</feature>
<reference evidence="35" key="2">
    <citation type="submission" date="2022-08" db="UniProtKB">
        <authorList>
            <consortium name="EnsemblMetazoa"/>
        </authorList>
    </citation>
    <scope>IDENTIFICATION</scope>
    <source>
        <strain evidence="35">STECLA/ALBI9_A</strain>
    </source>
</reference>
<dbReference type="InterPro" id="IPR018089">
    <property type="entry name" value="OMPdecase_AS"/>
</dbReference>
<dbReference type="GO" id="GO:0010468">
    <property type="term" value="P:regulation of gene expression"/>
    <property type="evidence" value="ECO:0007669"/>
    <property type="project" value="UniProtKB-ARBA"/>
</dbReference>
<dbReference type="Gene3D" id="1.10.510.10">
    <property type="entry name" value="Transferase(Phosphotransferase) domain 1"/>
    <property type="match status" value="1"/>
</dbReference>
<dbReference type="InterPro" id="IPR000836">
    <property type="entry name" value="PRTase_dom"/>
</dbReference>
<dbReference type="GO" id="GO:0004588">
    <property type="term" value="F:orotate phosphoribosyltransferase activity"/>
    <property type="evidence" value="ECO:0007669"/>
    <property type="project" value="UniProtKB-EC"/>
</dbReference>
<evidence type="ECO:0000313" key="35">
    <source>
        <dbReference type="EnsemblMetazoa" id="AALB009461-PA"/>
    </source>
</evidence>
<evidence type="ECO:0000256" key="13">
    <source>
        <dbReference type="ARBA" id="ARBA00022676"/>
    </source>
</evidence>
<evidence type="ECO:0000313" key="36">
    <source>
        <dbReference type="Proteomes" id="UP000069272"/>
    </source>
</evidence>
<evidence type="ECO:0000256" key="21">
    <source>
        <dbReference type="ARBA" id="ARBA00022824"/>
    </source>
</evidence>
<dbReference type="InterPro" id="IPR001754">
    <property type="entry name" value="OMPdeCOase_dom"/>
</dbReference>
<dbReference type="VEuPathDB" id="VectorBase:AALB009461"/>
<evidence type="ECO:0000256" key="29">
    <source>
        <dbReference type="ARBA" id="ARBA00048679"/>
    </source>
</evidence>
<dbReference type="CDD" id="cd10422">
    <property type="entry name" value="RNase_Ire1"/>
    <property type="match status" value="1"/>
</dbReference>
<evidence type="ECO:0000256" key="28">
    <source>
        <dbReference type="ARBA" id="ARBA00047899"/>
    </source>
</evidence>
<feature type="chain" id="PRO_5043758316" description="Uridine 5'-monophosphate synthase" evidence="34">
    <location>
        <begin position="27"/>
        <end position="1622"/>
    </location>
</feature>
<dbReference type="FunFam" id="3.30.200.20:FF:000077">
    <property type="entry name" value="Putative Serine/threonine-protein kinase/endoribonuclease IRE1"/>
    <property type="match status" value="1"/>
</dbReference>
<feature type="signal peptide" evidence="34">
    <location>
        <begin position="1"/>
        <end position="26"/>
    </location>
</feature>
<feature type="region of interest" description="Disordered" evidence="32">
    <location>
        <begin position="333"/>
        <end position="358"/>
    </location>
</feature>
<keyword evidence="24 33" id="KW-1133">Transmembrane helix</keyword>
<dbReference type="PROSITE" id="PS51392">
    <property type="entry name" value="KEN"/>
    <property type="match status" value="1"/>
</dbReference>
<evidence type="ECO:0000256" key="5">
    <source>
        <dbReference type="ARBA" id="ARBA00006221"/>
    </source>
</evidence>
<keyword evidence="13" id="KW-0328">Glycosyltransferase</keyword>
<keyword evidence="36" id="KW-1185">Reference proteome</keyword>
<dbReference type="InterPro" id="IPR038357">
    <property type="entry name" value="KEN_sf"/>
</dbReference>
<comment type="pathway">
    <text evidence="3">Pyrimidine metabolism; UMP biosynthesis via de novo pathway; UMP from orotate: step 2/2.</text>
</comment>
<dbReference type="STRING" id="7167.A0A182FSD4"/>
<keyword evidence="19" id="KW-0210">Decarboxylase</keyword>
<evidence type="ECO:0000256" key="23">
    <source>
        <dbReference type="ARBA" id="ARBA00022975"/>
    </source>
</evidence>
<dbReference type="SMART" id="SM00564">
    <property type="entry name" value="PQQ"/>
    <property type="match status" value="4"/>
</dbReference>
<dbReference type="SUPFAM" id="SSF53271">
    <property type="entry name" value="PRTase-like"/>
    <property type="match status" value="1"/>
</dbReference>
<evidence type="ECO:0000256" key="33">
    <source>
        <dbReference type="SAM" id="Phobius"/>
    </source>
</evidence>
<dbReference type="Gene3D" id="3.30.200.20">
    <property type="entry name" value="Phosphorylase Kinase, domain 1"/>
    <property type="match status" value="1"/>
</dbReference>
<evidence type="ECO:0000256" key="27">
    <source>
        <dbReference type="ARBA" id="ARBA00023268"/>
    </source>
</evidence>
<feature type="binding site" evidence="31">
    <location>
        <position position="1563"/>
    </location>
    <ligand>
        <name>substrate</name>
    </ligand>
</feature>
<feature type="binding site" evidence="31">
    <location>
        <position position="1583"/>
    </location>
    <ligand>
        <name>substrate</name>
    </ligand>
</feature>
<evidence type="ECO:0000256" key="32">
    <source>
        <dbReference type="SAM" id="MobiDB-lite"/>
    </source>
</evidence>
<dbReference type="InterPro" id="IPR029057">
    <property type="entry name" value="PRTase-like"/>
</dbReference>
<accession>A0A182FSD4</accession>
<evidence type="ECO:0000256" key="34">
    <source>
        <dbReference type="SAM" id="SignalP"/>
    </source>
</evidence>
<dbReference type="InterPro" id="IPR000719">
    <property type="entry name" value="Prot_kinase_dom"/>
</dbReference>
<dbReference type="InterPro" id="IPR011060">
    <property type="entry name" value="RibuloseP-bd_barrel"/>
</dbReference>
<dbReference type="GO" id="GO:0005524">
    <property type="term" value="F:ATP binding"/>
    <property type="evidence" value="ECO:0007669"/>
    <property type="project" value="UniProtKB-KW"/>
</dbReference>
<keyword evidence="15 33" id="KW-0812">Transmembrane</keyword>
<reference evidence="35 36" key="1">
    <citation type="journal article" date="2017" name="G3 (Bethesda)">
        <title>The Physical Genome Mapping of Anopheles albimanus Corrected Scaffold Misassemblies and Identified Interarm Rearrangements in Genus Anopheles.</title>
        <authorList>
            <person name="Artemov G.N."/>
            <person name="Peery A.N."/>
            <person name="Jiang X."/>
            <person name="Tu Z."/>
            <person name="Stegniy V.N."/>
            <person name="Sharakhova M.V."/>
            <person name="Sharakhov I.V."/>
        </authorList>
    </citation>
    <scope>NUCLEOTIDE SEQUENCE [LARGE SCALE GENOMIC DNA]</scope>
    <source>
        <strain evidence="35 36">ALBI9_A</strain>
    </source>
</reference>
<comment type="similarity">
    <text evidence="5">In the N-terminal section; belongs to the purine/pyrimidine phosphoribosyltransferase family.</text>
</comment>
<dbReference type="CDD" id="cd04725">
    <property type="entry name" value="OMP_decarboxylase_like"/>
    <property type="match status" value="1"/>
</dbReference>
<keyword evidence="17" id="KW-0547">Nucleotide-binding</keyword>
<evidence type="ECO:0000256" key="9">
    <source>
        <dbReference type="ARBA" id="ARBA00012513"/>
    </source>
</evidence>
<dbReference type="HAMAP" id="MF_01208">
    <property type="entry name" value="PyrE"/>
    <property type="match status" value="1"/>
</dbReference>
<feature type="region of interest" description="Disordered" evidence="32">
    <location>
        <begin position="522"/>
        <end position="549"/>
    </location>
</feature>
<evidence type="ECO:0000256" key="31">
    <source>
        <dbReference type="PIRSR" id="PIRSR614732-2"/>
    </source>
</evidence>
<dbReference type="Pfam" id="PF00215">
    <property type="entry name" value="OMPdecase"/>
    <property type="match status" value="1"/>
</dbReference>
<comment type="pathway">
    <text evidence="4">Pyrimidine metabolism; UMP biosynthesis via de novo pathway; UMP from orotate: step 1/2.</text>
</comment>
<protein>
    <recommendedName>
        <fullName evidence="10">Uridine 5'-monophosphate synthase</fullName>
        <ecNumber evidence="7">2.4.2.10</ecNumber>
        <ecNumber evidence="9">2.7.11.1</ecNumber>
        <ecNumber evidence="8">4.1.1.23</ecNumber>
    </recommendedName>
</protein>
<evidence type="ECO:0000256" key="30">
    <source>
        <dbReference type="PIRSR" id="PIRSR614732-1"/>
    </source>
</evidence>
<evidence type="ECO:0000256" key="8">
    <source>
        <dbReference type="ARBA" id="ARBA00012321"/>
    </source>
</evidence>
<dbReference type="InterPro" id="IPR011009">
    <property type="entry name" value="Kinase-like_dom_sf"/>
</dbReference>
<dbReference type="GO" id="GO:0004590">
    <property type="term" value="F:orotidine-5'-phosphate decarboxylase activity"/>
    <property type="evidence" value="ECO:0007669"/>
    <property type="project" value="UniProtKB-EC"/>
</dbReference>
<evidence type="ECO:0000256" key="24">
    <source>
        <dbReference type="ARBA" id="ARBA00022989"/>
    </source>
</evidence>
<dbReference type="GO" id="GO:0080090">
    <property type="term" value="P:regulation of primary metabolic process"/>
    <property type="evidence" value="ECO:0007669"/>
    <property type="project" value="UniProtKB-ARBA"/>
</dbReference>
<dbReference type="CDD" id="cd13982">
    <property type="entry name" value="STKc_IRE1"/>
    <property type="match status" value="1"/>
</dbReference>
<dbReference type="GO" id="GO:0016787">
    <property type="term" value="F:hydrolase activity"/>
    <property type="evidence" value="ECO:0007669"/>
    <property type="project" value="UniProtKB-KW"/>
</dbReference>
<evidence type="ECO:0000256" key="6">
    <source>
        <dbReference type="ARBA" id="ARBA00009769"/>
    </source>
</evidence>
<dbReference type="VEuPathDB" id="VectorBase:AALB20_027482"/>
<evidence type="ECO:0000256" key="19">
    <source>
        <dbReference type="ARBA" id="ARBA00022793"/>
    </source>
</evidence>
<evidence type="ECO:0000256" key="16">
    <source>
        <dbReference type="ARBA" id="ARBA00022729"/>
    </source>
</evidence>
<evidence type="ECO:0000256" key="20">
    <source>
        <dbReference type="ARBA" id="ARBA00022801"/>
    </source>
</evidence>
<dbReference type="InterPro" id="IPR008271">
    <property type="entry name" value="Ser/Thr_kinase_AS"/>
</dbReference>
<keyword evidence="25 33" id="KW-0472">Membrane</keyword>
<dbReference type="InterPro" id="IPR010513">
    <property type="entry name" value="KEN_dom"/>
</dbReference>
<dbReference type="InterPro" id="IPR011047">
    <property type="entry name" value="Quinoprotein_ADH-like_sf"/>
</dbReference>
<dbReference type="PROSITE" id="PS00108">
    <property type="entry name" value="PROTEIN_KINASE_ST"/>
    <property type="match status" value="1"/>
</dbReference>
<feature type="active site" description="For OMPdecase activity" evidence="30">
    <location>
        <position position="1440"/>
    </location>
</feature>
<organism evidence="35 36">
    <name type="scientific">Anopheles albimanus</name>
    <name type="common">New world malaria mosquito</name>
    <dbReference type="NCBI Taxonomy" id="7167"/>
    <lineage>
        <taxon>Eukaryota</taxon>
        <taxon>Metazoa</taxon>
        <taxon>Ecdysozoa</taxon>
        <taxon>Arthropoda</taxon>
        <taxon>Hexapoda</taxon>
        <taxon>Insecta</taxon>
        <taxon>Pterygota</taxon>
        <taxon>Neoptera</taxon>
        <taxon>Endopterygota</taxon>
        <taxon>Diptera</taxon>
        <taxon>Nematocera</taxon>
        <taxon>Culicoidea</taxon>
        <taxon>Culicidae</taxon>
        <taxon>Anophelinae</taxon>
        <taxon>Anopheles</taxon>
    </lineage>
</organism>
<keyword evidence="27" id="KW-0511">Multifunctional enzyme</keyword>
<comment type="subcellular location">
    <subcellularLocation>
        <location evidence="2">Endoplasmic reticulum membrane</location>
        <topology evidence="2">Single-pass type I membrane protein</topology>
    </subcellularLocation>
</comment>
<keyword evidence="18" id="KW-0418">Kinase</keyword>
<keyword evidence="26" id="KW-0456">Lyase</keyword>
<dbReference type="GO" id="GO:0005789">
    <property type="term" value="C:endoplasmic reticulum membrane"/>
    <property type="evidence" value="ECO:0007669"/>
    <property type="project" value="UniProtKB-SubCell"/>
</dbReference>
<proteinExistence type="inferred from homology"/>
<dbReference type="Pfam" id="PF06479">
    <property type="entry name" value="Ribonuc_2-5A"/>
    <property type="match status" value="1"/>
</dbReference>
<dbReference type="GO" id="GO:0004674">
    <property type="term" value="F:protein serine/threonine kinase activity"/>
    <property type="evidence" value="ECO:0007669"/>
    <property type="project" value="UniProtKB-KW"/>
</dbReference>
<dbReference type="InterPro" id="IPR004467">
    <property type="entry name" value="Or_phspho_trans_dom"/>
</dbReference>
<dbReference type="FunFam" id="3.40.50.2020:FF:000025">
    <property type="entry name" value="Uridine monophosphate synthetase"/>
    <property type="match status" value="1"/>
</dbReference>
<dbReference type="PROSITE" id="PS00156">
    <property type="entry name" value="OMPDECASE"/>
    <property type="match status" value="1"/>
</dbReference>
<dbReference type="SUPFAM" id="SSF50998">
    <property type="entry name" value="Quinoprotein alcohol dehydrogenase-like"/>
    <property type="match status" value="1"/>
</dbReference>
<evidence type="ECO:0000256" key="2">
    <source>
        <dbReference type="ARBA" id="ARBA00004115"/>
    </source>
</evidence>
<dbReference type="CDD" id="cd06223">
    <property type="entry name" value="PRTases_typeI"/>
    <property type="match status" value="1"/>
</dbReference>
<feature type="binding site" evidence="31">
    <location>
        <position position="1409"/>
    </location>
    <ligand>
        <name>substrate</name>
    </ligand>
</feature>
<keyword evidence="23" id="KW-0665">Pyrimidine biosynthesis</keyword>
<sequence length="1622" mass="178911">MGFYMKGSSAILPLVFALLIVGENIASSLAPGSQQDCTAVAKDEETMLVFSTLGGGLTAIDPLTGETRWSIADEPAIRVPAPSDMSAHYLPDPRDGSLYRMNGLEGGLKKLPYTIPQLVASAPCRSSDGILYSGKKSDVWFLIDPKTGQREKVLGFGGPPTSAPGEGSSADSIGWATSRAVYLGRTQYTVMMYDSQTADPNSKPWNVTFFDYSAHSMAPELTKEYEFLHLTSSSSGLTATFEQKKGTALWQKDLSSPVVAVFLLSSEGLLSVPFQTVSDEVLQEVNERAKSGDYDDLKLFETVYIGEAGNNLYAIPSLVDKNTATLPSEPSINLLGGPSKSGLPLPRLPNRVATDDADPGRELISKARARGTNENIIILGHYQTPKTDDRIKLDISPSSSSSSMGRGFWKNHELSTVLVDRDFDPSVTLPKLPGHKKMHTIGVQTEDEEIEFGETNETKSDEADGRTDHIRALFVRMYRESKKWLDAQPNKVPTMLLIALFGLVIFGFWYFHLQMKALQEQSQGGSQTSNSNGGSASGGSGGSGSGSYSEPIDYGDGEMRVGKINFNVQNVLGKGCEGTFVFRGSFEKREVAVKRILPGCFTLADREVTLLRESDAHENVVRYFCTEQDRQFRYIAVELCAATVQDYVDGKANSLVAASATFTVALLRQKIAPLDILRQATSGLMHLHSLSIVHRDIKPQNILLSLPDNRQRVRAMISDFGLCKKLNFGKASFSRRSGVTGTDGWIAPEMQRGQRATTSVDIFSLGCVFYYVLSDGFHPFGDNLKRQANILSNEYDLSMLRRENPLPDSRTILAEEIVRDMIQCDAAKRPSARAIAKHPLFWGNERVLAFFQDVSDRVEKSEIGAEPLRSLEKNARFVVRDDWSRHLDAEITADLRKFRGYQGYSVRDLLRALRNKKHHYHELSPEMQRALGTIPHEFTEYWISRFPRLLSHSYHALADNSREPIFRHYYYADEDDHSNPRGAAGAASHAVGYKFTKPAYFYRDDNDNYDLMRYYELAQATKNNTKSPKRRIAADSVGQDASKATTATGYSKRGTYNFGKTGQSSGGFITRQPPKEANEAAGSALEETRLPTVAETVGAADADSGVIQRRSNTCFRGLYLLTVKMVNEMKLQQLALRLFEIDAFKFGDFKMKVGINSPVYFDLRVIVSHPDVMDTLTDLLNEFIADKKLTQAGGHLCGVPYTALPLATLVSIKGNKPMLIRRKEAKKYGTKKLIEGKFNADDTCLIIEDVVTSGSSILETVEDLRSEGLVVTDAIVVVDREQGGAKNTEERGVRMHSLYTLSYLLKVLLEAKRIEESTVKAVAKYIEACQIRSDGSFMHGNGAKVVNELTRLGMTFEARADLAKCPLAKDLFKLIATKKTTLCLAADLSTSEEILNIAEAAGPYICILKTHVDIVSDFSEQFVRSLQSLAKKHNFLLLEDRKFADIGNTVAQQYCGGLYRIADWADLVTVHSLPGQGILKGLKATISDKPAALRGVFLLAEMSTQGALTDEKYAAATMKIATEMESDFVAGIVCQGKDVVTSPGLLQLTPGVKLEEGVDTLGQLYDSPERVVKERGADICVVGRGILNSKTPSEMARVYRDRLWEAYLERVSGEKNGSEKHG</sequence>
<feature type="active site" description="For OMPdecase activity" evidence="30">
    <location>
        <position position="1445"/>
    </location>
</feature>
<dbReference type="EC" id="2.4.2.10" evidence="7"/>
<dbReference type="GO" id="GO:0006207">
    <property type="term" value="P:'de novo' pyrimidine nucleobase biosynthetic process"/>
    <property type="evidence" value="ECO:0007669"/>
    <property type="project" value="InterPro"/>
</dbReference>
<evidence type="ECO:0000256" key="26">
    <source>
        <dbReference type="ARBA" id="ARBA00023239"/>
    </source>
</evidence>
<feature type="compositionally biased region" description="Gly residues" evidence="32">
    <location>
        <begin position="535"/>
        <end position="545"/>
    </location>
</feature>